<evidence type="ECO:0000313" key="4">
    <source>
        <dbReference type="Proteomes" id="UP000006426"/>
    </source>
</evidence>
<reference evidence="3 4" key="1">
    <citation type="journal article" date="2011" name="PLoS Pathog.">
        <title>Dynamic evolution of pathogenicity revealed by sequencing and comparative genomics of 19 Pseudomonas syringae isolates.</title>
        <authorList>
            <person name="Baltrus D.A."/>
            <person name="Nishimura M.T."/>
            <person name="Romanchuk A."/>
            <person name="Chang J.H."/>
            <person name="Mukhtar M.S."/>
            <person name="Cherkis K."/>
            <person name="Roach J."/>
            <person name="Grant S.R."/>
            <person name="Jones C.D."/>
            <person name="Dangl J.L."/>
        </authorList>
    </citation>
    <scope>NUCLEOTIDE SEQUENCE [LARGE SCALE GENOMIC DNA]</scope>
    <source>
        <strain evidence="3 4">M301315</strain>
    </source>
</reference>
<evidence type="ECO:0000256" key="2">
    <source>
        <dbReference type="SAM" id="Phobius"/>
    </source>
</evidence>
<evidence type="ECO:0000256" key="1">
    <source>
        <dbReference type="SAM" id="MobiDB-lite"/>
    </source>
</evidence>
<dbReference type="AlphaFoldDB" id="A0AAD0PVV0"/>
<organism evidence="3 4">
    <name type="scientific">Pseudomonas amygdali pv. lachrymans str. M301315</name>
    <dbReference type="NCBI Taxonomy" id="629260"/>
    <lineage>
        <taxon>Bacteria</taxon>
        <taxon>Pseudomonadati</taxon>
        <taxon>Pseudomonadota</taxon>
        <taxon>Gammaproteobacteria</taxon>
        <taxon>Pseudomonadales</taxon>
        <taxon>Pseudomonadaceae</taxon>
        <taxon>Pseudomonas</taxon>
        <taxon>Pseudomonas amygdali</taxon>
    </lineage>
</organism>
<proteinExistence type="predicted"/>
<keyword evidence="2" id="KW-0812">Transmembrane</keyword>
<feature type="region of interest" description="Disordered" evidence="1">
    <location>
        <begin position="93"/>
        <end position="112"/>
    </location>
</feature>
<gene>
    <name evidence="3" type="ORF">PLA107_031235</name>
</gene>
<sequence length="112" mass="12108">MAFAKFIFTVLMTSFVLSGIFLLLNGANPVTIELSKLCAVAGAIIGTIVGYFNWKLDKGLKVKVAEEAQFPPFWPGLWASFVDLFVGKPLAGTMADEPPTNEIVDSPKSPPF</sequence>
<geneLocation type="plasmid" evidence="4">
    <name>pmppla107</name>
</geneLocation>
<evidence type="ECO:0000313" key="3">
    <source>
        <dbReference type="EMBL" id="AXH59698.1"/>
    </source>
</evidence>
<keyword evidence="2" id="KW-0472">Membrane</keyword>
<dbReference type="EMBL" id="CP031226">
    <property type="protein sequence ID" value="AXH59698.1"/>
    <property type="molecule type" value="Genomic_DNA"/>
</dbReference>
<dbReference type="GeneID" id="39474375"/>
<dbReference type="Proteomes" id="UP000006426">
    <property type="component" value="Plasmid pmppla107"/>
</dbReference>
<protein>
    <submittedName>
        <fullName evidence="3">Uncharacterized protein</fullName>
    </submittedName>
</protein>
<keyword evidence="2" id="KW-1133">Transmembrane helix</keyword>
<name>A0AAD0PVV0_PSEAV</name>
<keyword evidence="3" id="KW-0614">Plasmid</keyword>
<feature type="transmembrane region" description="Helical" evidence="2">
    <location>
        <begin position="6"/>
        <end position="25"/>
    </location>
</feature>
<feature type="transmembrane region" description="Helical" evidence="2">
    <location>
        <begin position="37"/>
        <end position="54"/>
    </location>
</feature>
<dbReference type="RefSeq" id="WP_005742052.1">
    <property type="nucleotide sequence ID" value="NZ_CP031226.1"/>
</dbReference>
<accession>A0AAD0PVV0</accession>